<evidence type="ECO:0000256" key="1">
    <source>
        <dbReference type="ARBA" id="ARBA00022737"/>
    </source>
</evidence>
<feature type="compositionally biased region" description="Gly residues" evidence="2">
    <location>
        <begin position="82"/>
        <end position="101"/>
    </location>
</feature>
<feature type="compositionally biased region" description="Pro residues" evidence="2">
    <location>
        <begin position="266"/>
        <end position="275"/>
    </location>
</feature>
<feature type="compositionally biased region" description="Low complexity" evidence="2">
    <location>
        <begin position="17"/>
        <end position="37"/>
    </location>
</feature>
<feature type="region of interest" description="Disordered" evidence="2">
    <location>
        <begin position="577"/>
        <end position="629"/>
    </location>
</feature>
<evidence type="ECO:0000313" key="5">
    <source>
        <dbReference type="Proteomes" id="UP000075714"/>
    </source>
</evidence>
<evidence type="ECO:0000259" key="3">
    <source>
        <dbReference type="Pfam" id="PF13229"/>
    </source>
</evidence>
<protein>
    <recommendedName>
        <fullName evidence="3">Right handed beta helix domain-containing protein</fullName>
    </recommendedName>
</protein>
<accession>A0A150GL68</accession>
<dbReference type="InterPro" id="IPR006626">
    <property type="entry name" value="PbH1"/>
</dbReference>
<dbReference type="Proteomes" id="UP000075714">
    <property type="component" value="Unassembled WGS sequence"/>
</dbReference>
<keyword evidence="1" id="KW-0677">Repeat</keyword>
<dbReference type="InterPro" id="IPR039448">
    <property type="entry name" value="Beta_helix"/>
</dbReference>
<dbReference type="EMBL" id="LSYV01000017">
    <property type="protein sequence ID" value="KXZ50475.1"/>
    <property type="molecule type" value="Genomic_DNA"/>
</dbReference>
<dbReference type="SMART" id="SM00710">
    <property type="entry name" value="PbH1"/>
    <property type="match status" value="8"/>
</dbReference>
<gene>
    <name evidence="4" type="ORF">GPECTOR_16g649</name>
</gene>
<dbReference type="PANTHER" id="PTHR22990:SF15">
    <property type="entry name" value="F-BOX ONLY PROTEIN 10"/>
    <property type="match status" value="1"/>
</dbReference>
<dbReference type="InterPro" id="IPR051550">
    <property type="entry name" value="SCF-Subunits/Alg-Epimerases"/>
</dbReference>
<reference evidence="5" key="1">
    <citation type="journal article" date="2016" name="Nat. Commun.">
        <title>The Gonium pectorale genome demonstrates co-option of cell cycle regulation during the evolution of multicellularity.</title>
        <authorList>
            <person name="Hanschen E.R."/>
            <person name="Marriage T.N."/>
            <person name="Ferris P.J."/>
            <person name="Hamaji T."/>
            <person name="Toyoda A."/>
            <person name="Fujiyama A."/>
            <person name="Neme R."/>
            <person name="Noguchi H."/>
            <person name="Minakuchi Y."/>
            <person name="Suzuki M."/>
            <person name="Kawai-Toyooka H."/>
            <person name="Smith D.R."/>
            <person name="Sparks H."/>
            <person name="Anderson J."/>
            <person name="Bakaric R."/>
            <person name="Luria V."/>
            <person name="Karger A."/>
            <person name="Kirschner M.W."/>
            <person name="Durand P.M."/>
            <person name="Michod R.E."/>
            <person name="Nozaki H."/>
            <person name="Olson B.J."/>
        </authorList>
    </citation>
    <scope>NUCLEOTIDE SEQUENCE [LARGE SCALE GENOMIC DNA]</scope>
    <source>
        <strain evidence="5">NIES-2863</strain>
    </source>
</reference>
<dbReference type="PANTHER" id="PTHR22990">
    <property type="entry name" value="F-BOX ONLY PROTEIN"/>
    <property type="match status" value="1"/>
</dbReference>
<feature type="domain" description="Right handed beta helix" evidence="3">
    <location>
        <begin position="972"/>
        <end position="1097"/>
    </location>
</feature>
<evidence type="ECO:0000313" key="4">
    <source>
        <dbReference type="EMBL" id="KXZ50475.1"/>
    </source>
</evidence>
<sequence>MSVASAAAAAVAQTLGPTTAQLSPAAPAPSATPVLLTPSPPPAAPHPRKQRSLGRSLSVGTPGVSIRAPTPPLAGGRISPVGTGGAGNSAAGSGAGGGGGSRPDSALRNRDGTTPPPLGTGLPQAHSSRYPSSSSVLEPPPPPASTPSPRSAGTGPSRPPPISMPAAPLGHTAASSPSPRASSPAQRSRHTAASRPWVQVQQQMQIQQQQQQQYQRSGSSAPHHRVAESGLPSPSAAMSLSGGPGQGLLQPPSWQRLSLNGLPAQPGQPPLPLRPPSAHLVSVSAMAAARGSHGEPAAARSAPLPGLTAAAPMPLSPTTSSPHSHGSPEQVSPSGRHIVVADVIEEGQEGDSESGEDSGGEEEDGGLKLKIEIPAPPEVVLKTPRWLKLSAFQVTEQLRSGRLQELVDKLAAVTGPTMLDLGGLEFSGAFAAPGSGSTRFAYDPSVAVPGNMFRHTTQRFGLIGPNGGGAASSPNSRYRRGGVIQAGVTQVLAVPPGQHVTLCNATILLTAEQYILVGRGASLTLKNVEILGCSRDAAVASAVFRRRVLASVATPGTAAAAAAAAAVAAQQAAATPGTAAASSVRRTSLPGNGYLPSDSTGNGYLPAAPSNRRASDATGGLGLPSVPRRATSHAPGGILSAAMASLSSSAAGGGAAAAAGATAAQPQNAVAAAGSGLHVLVDPNEYVEDHGLLEVQGGHVRISNSRLWPGRCQLALCVSDGGGCLLSYTSAGPVCAASDKTVLVSQHCAFDGGAAGCVSVLYGAHASLSICRLALAKDGRADATGGGSSDGGGDVGLEVRGGGAVAFLADCELARCGVSAAAGSAVHLRAVRLSSPRGHGLLATDAGTELYGKDVRVEDSGRAAVAVADAATLRLADGTLTGSSGPGLLVFQQPVHVPEWHARAGLPPPAAPPPAASAALLRCTVTANAGHGAAVSGSGLLEVAACELYNNLGVGLLAEGRGAALAAAGVRLIRNEGHGVRVTGGAGAALGRLTLSNNGRDGVAVEGRGSHSQLTGCESRENRESGLCVTDGASCELRRCRLSANQHDGLSVGGTGSVAVGAGCTFGGNMAKGCVVCMGGRAELTHCALHCNGSKSAQARRAAAGGRAVADENSRLVLGEGCTLDRPPVATSGGVLRVRD</sequence>
<comment type="caution">
    <text evidence="4">The sequence shown here is derived from an EMBL/GenBank/DDBJ whole genome shotgun (WGS) entry which is preliminary data.</text>
</comment>
<organism evidence="4 5">
    <name type="scientific">Gonium pectorale</name>
    <name type="common">Green alga</name>
    <dbReference type="NCBI Taxonomy" id="33097"/>
    <lineage>
        <taxon>Eukaryota</taxon>
        <taxon>Viridiplantae</taxon>
        <taxon>Chlorophyta</taxon>
        <taxon>core chlorophytes</taxon>
        <taxon>Chlorophyceae</taxon>
        <taxon>CS clade</taxon>
        <taxon>Chlamydomonadales</taxon>
        <taxon>Volvocaceae</taxon>
        <taxon>Gonium</taxon>
    </lineage>
</organism>
<proteinExistence type="predicted"/>
<name>A0A150GL68_GONPE</name>
<dbReference type="SUPFAM" id="SSF51126">
    <property type="entry name" value="Pectin lyase-like"/>
    <property type="match status" value="1"/>
</dbReference>
<feature type="region of interest" description="Disordered" evidence="2">
    <location>
        <begin position="17"/>
        <end position="334"/>
    </location>
</feature>
<dbReference type="InterPro" id="IPR011050">
    <property type="entry name" value="Pectin_lyase_fold/virulence"/>
</dbReference>
<keyword evidence="5" id="KW-1185">Reference proteome</keyword>
<dbReference type="AlphaFoldDB" id="A0A150GL68"/>
<feature type="compositionally biased region" description="Low complexity" evidence="2">
    <location>
        <begin position="307"/>
        <end position="328"/>
    </location>
</feature>
<dbReference type="Gene3D" id="2.160.20.10">
    <property type="entry name" value="Single-stranded right-handed beta-helix, Pectin lyase-like"/>
    <property type="match status" value="1"/>
</dbReference>
<dbReference type="Pfam" id="PF13229">
    <property type="entry name" value="Beta_helix"/>
    <property type="match status" value="1"/>
</dbReference>
<dbReference type="OrthoDB" id="549205at2759"/>
<feature type="compositionally biased region" description="Low complexity" evidence="2">
    <location>
        <begin position="173"/>
        <end position="186"/>
    </location>
</feature>
<evidence type="ECO:0000256" key="2">
    <source>
        <dbReference type="SAM" id="MobiDB-lite"/>
    </source>
</evidence>
<feature type="compositionally biased region" description="Low complexity" evidence="2">
    <location>
        <begin position="199"/>
        <end position="215"/>
    </location>
</feature>
<feature type="compositionally biased region" description="Low complexity" evidence="2">
    <location>
        <begin position="247"/>
        <end position="265"/>
    </location>
</feature>
<dbReference type="InterPro" id="IPR012334">
    <property type="entry name" value="Pectin_lyas_fold"/>
</dbReference>
<dbReference type="GO" id="GO:0006511">
    <property type="term" value="P:ubiquitin-dependent protein catabolic process"/>
    <property type="evidence" value="ECO:0007669"/>
    <property type="project" value="TreeGrafter"/>
</dbReference>